<proteinExistence type="predicted"/>
<feature type="non-terminal residue" evidence="3">
    <location>
        <position position="572"/>
    </location>
</feature>
<sequence length="572" mass="64835">RFDSPELVEELPIFDAILADMDSLVPTHDESGHPIAEWKRQVMVRQLQVRLEDEEEQRRQDIISGHIPVDGWKYSQAHNAVLGPFGELLTDEDLVYLQKQIESVSLQKRCKAYELELARLTEELRAILPDPIVNISLNKEILQQMDSEGKIPLALPVWCSRVSELVRSMSLLVANLTQTTEKEGDWRAVEGVVEGMKGLHGVTDVSRIGQETDKSPEETPGGYRLPHIGMASTFSHRLESNSCSRARRERVEREIQQSGVSVRNLRSNFEEQIGGIYPFALLQEGQRLETPTGATGNSLTKGLDLDAPERRAPVMETTSLRKERIVVLFLSHWKKSAYAISVRAARQRQGGVAAAPAQEKIPSIFNLCQQKEGVDKLLNFWKNKQEFKDDQESGLSSTTLSQSACPRLTFSPEQFLPHMDGAAINHDNLTLDLFMLGYFHILEQELSPEERKMRHLLCFEIFDHIGSFPWEKVRDFHKAVLQEINSGRRQWSDGFEDLKVSFFGESPPSCCPSSSSLPGSKTVPKVIVQSASSDEHDSSSDIHFNTEDICKYIDRSFAFWKEKEAELFNFDH</sequence>
<evidence type="ECO:0000256" key="1">
    <source>
        <dbReference type="ARBA" id="ARBA00022737"/>
    </source>
</evidence>
<keyword evidence="1" id="KW-0677">Repeat</keyword>
<organism evidence="3 4">
    <name type="scientific">Oryzias melastigma</name>
    <name type="common">Marine medaka</name>
    <dbReference type="NCBI Taxonomy" id="30732"/>
    <lineage>
        <taxon>Eukaryota</taxon>
        <taxon>Metazoa</taxon>
        <taxon>Chordata</taxon>
        <taxon>Craniata</taxon>
        <taxon>Vertebrata</taxon>
        <taxon>Euteleostomi</taxon>
        <taxon>Actinopterygii</taxon>
        <taxon>Neopterygii</taxon>
        <taxon>Teleostei</taxon>
        <taxon>Neoteleostei</taxon>
        <taxon>Acanthomorphata</taxon>
        <taxon>Ovalentaria</taxon>
        <taxon>Atherinomorphae</taxon>
        <taxon>Beloniformes</taxon>
        <taxon>Adrianichthyidae</taxon>
        <taxon>Oryziinae</taxon>
        <taxon>Oryzias</taxon>
    </lineage>
</organism>
<gene>
    <name evidence="3" type="ORF">FQA47_023189</name>
</gene>
<evidence type="ECO:0000256" key="2">
    <source>
        <dbReference type="ARBA" id="ARBA00023043"/>
    </source>
</evidence>
<name>A0A834CMX8_ORYME</name>
<accession>A0A834CMX8</accession>
<evidence type="ECO:0000313" key="4">
    <source>
        <dbReference type="Proteomes" id="UP000646548"/>
    </source>
</evidence>
<dbReference type="EMBL" id="WKFB01000198">
    <property type="protein sequence ID" value="KAF6732094.1"/>
    <property type="molecule type" value="Genomic_DNA"/>
</dbReference>
<dbReference type="GO" id="GO:0051015">
    <property type="term" value="F:actin filament binding"/>
    <property type="evidence" value="ECO:0007669"/>
    <property type="project" value="TreeGrafter"/>
</dbReference>
<dbReference type="GO" id="GO:0051017">
    <property type="term" value="P:actin filament bundle assembly"/>
    <property type="evidence" value="ECO:0007669"/>
    <property type="project" value="TreeGrafter"/>
</dbReference>
<dbReference type="PANTHER" id="PTHR24153:SF0">
    <property type="entry name" value="ESPIN-LIKE PROTEIN"/>
    <property type="match status" value="1"/>
</dbReference>
<protein>
    <submittedName>
        <fullName evidence="3">Espin-like protein</fullName>
    </submittedName>
</protein>
<dbReference type="InterPro" id="IPR052420">
    <property type="entry name" value="Espin/Espin-like"/>
</dbReference>
<dbReference type="AlphaFoldDB" id="A0A834CMX8"/>
<dbReference type="Proteomes" id="UP000646548">
    <property type="component" value="Unassembled WGS sequence"/>
</dbReference>
<reference evidence="3" key="1">
    <citation type="journal article" name="BMC Genomics">
        <title>Long-read sequencing and de novo genome assembly of marine medaka (Oryzias melastigma).</title>
        <authorList>
            <person name="Liang P."/>
            <person name="Saqib H.S.A."/>
            <person name="Ni X."/>
            <person name="Shen Y."/>
        </authorList>
    </citation>
    <scope>NUCLEOTIDE SEQUENCE</scope>
    <source>
        <strain evidence="3">Bigg-433</strain>
    </source>
</reference>
<evidence type="ECO:0000313" key="3">
    <source>
        <dbReference type="EMBL" id="KAF6732094.1"/>
    </source>
</evidence>
<keyword evidence="2" id="KW-0040">ANK repeat</keyword>
<dbReference type="GO" id="GO:0005737">
    <property type="term" value="C:cytoplasm"/>
    <property type="evidence" value="ECO:0007669"/>
    <property type="project" value="TreeGrafter"/>
</dbReference>
<comment type="caution">
    <text evidence="3">The sequence shown here is derived from an EMBL/GenBank/DDBJ whole genome shotgun (WGS) entry which is preliminary data.</text>
</comment>
<dbReference type="PANTHER" id="PTHR24153">
    <property type="entry name" value="ESPIN"/>
    <property type="match status" value="1"/>
</dbReference>